<feature type="domain" description="Aldehyde dehydrogenase" evidence="3">
    <location>
        <begin position="13"/>
        <end position="470"/>
    </location>
</feature>
<protein>
    <submittedName>
        <fullName evidence="4">Aldehyde dehydrogenase family protein</fullName>
    </submittedName>
</protein>
<evidence type="ECO:0000259" key="3">
    <source>
        <dbReference type="Pfam" id="PF00171"/>
    </source>
</evidence>
<sequence length="473" mass="50061">MYDCSRHFINGQWVESDSGETHDIINPATTESVGRVVFGTAEDVNRAVGAARAAFPAFAAWTVEQRIELLERIVEGLKARHDDIARAISEEMGAPIRLARTAQAGSGLQHFGAALEALKNLEFHEKVGDSMIYREPIGVCGLITPWNWPINQTAVKVAPALAAGCTMILKPSEIAPVDATILAEVLDAAGVPPGVFNLVHGDGPGVGAPLSAHPDVDMMSFTGSTRAGVLVAKAAADTVKRVAQELGGKSANIILEDAPLEEAVTDGVRAVMMNTGQSCNAPTRMLLPASRYEEAVRIAAAVADQTVVGDPADEKTHMGPLVSEAQFDKVQGLIEAGIEEGARVVAGGPGRPDGLERGYYARPTVFADVNNDMTIAREEIFGPVLVLIPYETVDEAVRIANDTVYGLSGYVWGGSREAALDVARRLRTGMVHINGASLDSQAPFGGYKQSGNGREWGGHGIEEFLETKSVMGA</sequence>
<keyword evidence="2" id="KW-0560">Oxidoreductase</keyword>
<dbReference type="FunFam" id="3.40.605.10:FF:000007">
    <property type="entry name" value="NAD/NADP-dependent betaine aldehyde dehydrogenase"/>
    <property type="match status" value="1"/>
</dbReference>
<dbReference type="PANTHER" id="PTHR42804:SF1">
    <property type="entry name" value="ALDEHYDE DEHYDROGENASE-RELATED"/>
    <property type="match status" value="1"/>
</dbReference>
<comment type="caution">
    <text evidence="4">The sequence shown here is derived from an EMBL/GenBank/DDBJ whole genome shotgun (WGS) entry which is preliminary data.</text>
</comment>
<dbReference type="AlphaFoldDB" id="A0AAW9REG4"/>
<reference evidence="4 5" key="1">
    <citation type="submission" date="2024-02" db="EMBL/GenBank/DDBJ databases">
        <title>A novel Wenzhouxiangellaceae bacterium, isolated from coastal sediments.</title>
        <authorList>
            <person name="Du Z.-J."/>
            <person name="Ye Y.-Q."/>
            <person name="Zhang X.-Y."/>
        </authorList>
    </citation>
    <scope>NUCLEOTIDE SEQUENCE [LARGE SCALE GENOMIC DNA]</scope>
    <source>
        <strain evidence="4 5">CH-27</strain>
    </source>
</reference>
<dbReference type="GO" id="GO:0016620">
    <property type="term" value="F:oxidoreductase activity, acting on the aldehyde or oxo group of donors, NAD or NADP as acceptor"/>
    <property type="evidence" value="ECO:0007669"/>
    <property type="project" value="InterPro"/>
</dbReference>
<organism evidence="4 5">
    <name type="scientific">Elongatibacter sediminis</name>
    <dbReference type="NCBI Taxonomy" id="3119006"/>
    <lineage>
        <taxon>Bacteria</taxon>
        <taxon>Pseudomonadati</taxon>
        <taxon>Pseudomonadota</taxon>
        <taxon>Gammaproteobacteria</taxon>
        <taxon>Chromatiales</taxon>
        <taxon>Wenzhouxiangellaceae</taxon>
        <taxon>Elongatibacter</taxon>
    </lineage>
</organism>
<keyword evidence="5" id="KW-1185">Reference proteome</keyword>
<evidence type="ECO:0000313" key="5">
    <source>
        <dbReference type="Proteomes" id="UP001359886"/>
    </source>
</evidence>
<dbReference type="FunFam" id="3.40.309.10:FF:000009">
    <property type="entry name" value="Aldehyde dehydrogenase A"/>
    <property type="match status" value="1"/>
</dbReference>
<dbReference type="InterPro" id="IPR016163">
    <property type="entry name" value="Ald_DH_C"/>
</dbReference>
<gene>
    <name evidence="4" type="ORF">V3330_06815</name>
</gene>
<dbReference type="InterPro" id="IPR015590">
    <property type="entry name" value="Aldehyde_DH_dom"/>
</dbReference>
<comment type="similarity">
    <text evidence="1">Belongs to the aldehyde dehydrogenase family.</text>
</comment>
<dbReference type="CDD" id="cd07138">
    <property type="entry name" value="ALDH_CddD_SSP0762"/>
    <property type="match status" value="1"/>
</dbReference>
<dbReference type="PANTHER" id="PTHR42804">
    <property type="entry name" value="ALDEHYDE DEHYDROGENASE"/>
    <property type="match status" value="1"/>
</dbReference>
<name>A0AAW9REG4_9GAMM</name>
<dbReference type="SUPFAM" id="SSF53720">
    <property type="entry name" value="ALDH-like"/>
    <property type="match status" value="1"/>
</dbReference>
<dbReference type="Proteomes" id="UP001359886">
    <property type="component" value="Unassembled WGS sequence"/>
</dbReference>
<evidence type="ECO:0000256" key="2">
    <source>
        <dbReference type="ARBA" id="ARBA00023002"/>
    </source>
</evidence>
<evidence type="ECO:0000256" key="1">
    <source>
        <dbReference type="ARBA" id="ARBA00009986"/>
    </source>
</evidence>
<accession>A0AAW9REG4</accession>
<dbReference type="Pfam" id="PF00171">
    <property type="entry name" value="Aldedh"/>
    <property type="match status" value="1"/>
</dbReference>
<dbReference type="RefSeq" id="WP_354694660.1">
    <property type="nucleotide sequence ID" value="NZ_JAZHOG010000004.1"/>
</dbReference>
<dbReference type="Gene3D" id="3.40.605.10">
    <property type="entry name" value="Aldehyde Dehydrogenase, Chain A, domain 1"/>
    <property type="match status" value="1"/>
</dbReference>
<dbReference type="EMBL" id="JAZHOG010000004">
    <property type="protein sequence ID" value="MEJ8567334.1"/>
    <property type="molecule type" value="Genomic_DNA"/>
</dbReference>
<dbReference type="Gene3D" id="3.40.309.10">
    <property type="entry name" value="Aldehyde Dehydrogenase, Chain A, domain 2"/>
    <property type="match status" value="1"/>
</dbReference>
<proteinExistence type="inferred from homology"/>
<dbReference type="InterPro" id="IPR016161">
    <property type="entry name" value="Ald_DH/histidinol_DH"/>
</dbReference>
<dbReference type="InterPro" id="IPR016162">
    <property type="entry name" value="Ald_DH_N"/>
</dbReference>
<evidence type="ECO:0000313" key="4">
    <source>
        <dbReference type="EMBL" id="MEJ8567334.1"/>
    </source>
</evidence>